<dbReference type="EMBL" id="JAACJK010000001">
    <property type="protein sequence ID" value="KAF5342386.1"/>
    <property type="molecule type" value="Genomic_DNA"/>
</dbReference>
<sequence length="267" mass="29977">MLVGRRRMGSWIHANPTSTLGPVDSLHLRMRTLLLALSTSSGGSSTLHPLPGLQTLLEATPDWHGDYNPDELFDVLPDIYLARKGTQLFSLDFEPEHHEVIHRDRLTENTFYKDRYALANTILAILVVGNAELSLAATNAVDLYLDQAKSTWRDDSPPRPCLTLTTTARAHHRPLPRTEHPLLTSSPTTARVQRRDEPNTIPIAHRSPSTARTSYPSLLARVQPGEQPRQRHPQHSSLTTGPSQFPTNNSRAPTPFSPIQQRRKYFL</sequence>
<gene>
    <name evidence="2" type="ORF">D9611_001699</name>
</gene>
<organism evidence="2 3">
    <name type="scientific">Ephemerocybe angulata</name>
    <dbReference type="NCBI Taxonomy" id="980116"/>
    <lineage>
        <taxon>Eukaryota</taxon>
        <taxon>Fungi</taxon>
        <taxon>Dikarya</taxon>
        <taxon>Basidiomycota</taxon>
        <taxon>Agaricomycotina</taxon>
        <taxon>Agaricomycetes</taxon>
        <taxon>Agaricomycetidae</taxon>
        <taxon>Agaricales</taxon>
        <taxon>Agaricineae</taxon>
        <taxon>Psathyrellaceae</taxon>
        <taxon>Ephemerocybe</taxon>
    </lineage>
</organism>
<dbReference type="Proteomes" id="UP000541558">
    <property type="component" value="Unassembled WGS sequence"/>
</dbReference>
<feature type="compositionally biased region" description="Polar residues" evidence="1">
    <location>
        <begin position="235"/>
        <end position="260"/>
    </location>
</feature>
<accession>A0A8H5FMP2</accession>
<protein>
    <submittedName>
        <fullName evidence="2">Uncharacterized protein</fullName>
    </submittedName>
</protein>
<proteinExistence type="predicted"/>
<name>A0A8H5FMP2_9AGAR</name>
<dbReference type="AlphaFoldDB" id="A0A8H5FMP2"/>
<evidence type="ECO:0000256" key="1">
    <source>
        <dbReference type="SAM" id="MobiDB-lite"/>
    </source>
</evidence>
<reference evidence="2 3" key="1">
    <citation type="journal article" date="2020" name="ISME J.">
        <title>Uncovering the hidden diversity of litter-decomposition mechanisms in mushroom-forming fungi.</title>
        <authorList>
            <person name="Floudas D."/>
            <person name="Bentzer J."/>
            <person name="Ahren D."/>
            <person name="Johansson T."/>
            <person name="Persson P."/>
            <person name="Tunlid A."/>
        </authorList>
    </citation>
    <scope>NUCLEOTIDE SEQUENCE [LARGE SCALE GENOMIC DNA]</scope>
    <source>
        <strain evidence="2 3">CBS 175.51</strain>
    </source>
</reference>
<evidence type="ECO:0000313" key="2">
    <source>
        <dbReference type="EMBL" id="KAF5342386.1"/>
    </source>
</evidence>
<evidence type="ECO:0000313" key="3">
    <source>
        <dbReference type="Proteomes" id="UP000541558"/>
    </source>
</evidence>
<feature type="compositionally biased region" description="Polar residues" evidence="1">
    <location>
        <begin position="207"/>
        <end position="216"/>
    </location>
</feature>
<keyword evidence="3" id="KW-1185">Reference proteome</keyword>
<feature type="region of interest" description="Disordered" evidence="1">
    <location>
        <begin position="167"/>
        <end position="267"/>
    </location>
</feature>
<comment type="caution">
    <text evidence="2">The sequence shown here is derived from an EMBL/GenBank/DDBJ whole genome shotgun (WGS) entry which is preliminary data.</text>
</comment>